<evidence type="ECO:0000313" key="3">
    <source>
        <dbReference type="WBParaSite" id="ALUE_0000991401-mRNA-1"/>
    </source>
</evidence>
<dbReference type="AlphaFoldDB" id="A0A0M3I119"/>
<dbReference type="WBParaSite" id="ALUE_0000991401-mRNA-1">
    <property type="protein sequence ID" value="ALUE_0000991401-mRNA-1"/>
    <property type="gene ID" value="ALUE_0000991401"/>
</dbReference>
<keyword evidence="2" id="KW-1185">Reference proteome</keyword>
<organism evidence="2 3">
    <name type="scientific">Ascaris lumbricoides</name>
    <name type="common">Giant roundworm</name>
    <dbReference type="NCBI Taxonomy" id="6252"/>
    <lineage>
        <taxon>Eukaryota</taxon>
        <taxon>Metazoa</taxon>
        <taxon>Ecdysozoa</taxon>
        <taxon>Nematoda</taxon>
        <taxon>Chromadorea</taxon>
        <taxon>Rhabditida</taxon>
        <taxon>Spirurina</taxon>
        <taxon>Ascaridomorpha</taxon>
        <taxon>Ascaridoidea</taxon>
        <taxon>Ascarididae</taxon>
        <taxon>Ascaris</taxon>
    </lineage>
</organism>
<feature type="transmembrane region" description="Helical" evidence="1">
    <location>
        <begin position="80"/>
        <end position="104"/>
    </location>
</feature>
<dbReference type="Proteomes" id="UP000036681">
    <property type="component" value="Unplaced"/>
</dbReference>
<accession>A0A0M3I119</accession>
<proteinExistence type="predicted"/>
<keyword evidence="1" id="KW-0812">Transmembrane</keyword>
<feature type="transmembrane region" description="Helical" evidence="1">
    <location>
        <begin position="20"/>
        <end position="39"/>
    </location>
</feature>
<evidence type="ECO:0000256" key="1">
    <source>
        <dbReference type="SAM" id="Phobius"/>
    </source>
</evidence>
<keyword evidence="1" id="KW-0472">Membrane</keyword>
<reference evidence="3" key="1">
    <citation type="submission" date="2017-02" db="UniProtKB">
        <authorList>
            <consortium name="WormBaseParasite"/>
        </authorList>
    </citation>
    <scope>IDENTIFICATION</scope>
</reference>
<protein>
    <submittedName>
        <fullName evidence="3">G_PROTEIN_RECEP_F1_2 domain-containing protein</fullName>
    </submittedName>
</protein>
<keyword evidence="1" id="KW-1133">Transmembrane helix</keyword>
<name>A0A0M3I119_ASCLU</name>
<sequence length="105" mass="11832">MPLSPSNYYRSLCCHVQTFVIAYCVAEIVIISLTFATRLEHPLMVCRSVNMTSVGEFSLGRGGARLKVHEARICYTCSPLLFLILLHLAFDFLALVRFALILTYT</sequence>
<evidence type="ECO:0000313" key="2">
    <source>
        <dbReference type="Proteomes" id="UP000036681"/>
    </source>
</evidence>